<evidence type="ECO:0000256" key="6">
    <source>
        <dbReference type="ARBA" id="ARBA00023180"/>
    </source>
</evidence>
<dbReference type="InterPro" id="IPR025764">
    <property type="entry name" value="Cystatin_Fetuin_B"/>
</dbReference>
<keyword evidence="6" id="KW-0325">Glycoprotein</keyword>
<keyword evidence="5" id="KW-1015">Disulfide bond</keyword>
<name>A0A7J7F2G7_DICBM</name>
<dbReference type="GO" id="GO:0007339">
    <property type="term" value="P:binding of sperm to zona pellucida"/>
    <property type="evidence" value="ECO:0007669"/>
    <property type="project" value="TreeGrafter"/>
</dbReference>
<organism evidence="10 11">
    <name type="scientific">Diceros bicornis minor</name>
    <name type="common">South-central black rhinoceros</name>
    <dbReference type="NCBI Taxonomy" id="77932"/>
    <lineage>
        <taxon>Eukaryota</taxon>
        <taxon>Metazoa</taxon>
        <taxon>Chordata</taxon>
        <taxon>Craniata</taxon>
        <taxon>Vertebrata</taxon>
        <taxon>Euteleostomi</taxon>
        <taxon>Mammalia</taxon>
        <taxon>Eutheria</taxon>
        <taxon>Laurasiatheria</taxon>
        <taxon>Perissodactyla</taxon>
        <taxon>Rhinocerotidae</taxon>
        <taxon>Diceros</taxon>
    </lineage>
</organism>
<evidence type="ECO:0000256" key="1">
    <source>
        <dbReference type="ARBA" id="ARBA00004613"/>
    </source>
</evidence>
<feature type="domain" description="Cystatin fetuin-B-type" evidence="9">
    <location>
        <begin position="25"/>
        <end position="163"/>
    </location>
</feature>
<feature type="chain" id="PRO_5029446496" description="Cystatin fetuin-B-type domain-containing protein" evidence="8">
    <location>
        <begin position="19"/>
        <end position="389"/>
    </location>
</feature>
<dbReference type="InterPro" id="IPR000010">
    <property type="entry name" value="Cystatin_dom"/>
</dbReference>
<evidence type="ECO:0000259" key="9">
    <source>
        <dbReference type="PROSITE" id="PS51530"/>
    </source>
</evidence>
<accession>A0A7J7F2G7</accession>
<proteinExistence type="predicted"/>
<evidence type="ECO:0000313" key="10">
    <source>
        <dbReference type="EMBL" id="KAF5922240.1"/>
    </source>
</evidence>
<evidence type="ECO:0000256" key="3">
    <source>
        <dbReference type="ARBA" id="ARBA00022729"/>
    </source>
</evidence>
<dbReference type="PANTHER" id="PTHR13814">
    <property type="entry name" value="FETUIN"/>
    <property type="match status" value="1"/>
</dbReference>
<dbReference type="CDD" id="cd00042">
    <property type="entry name" value="CY"/>
    <property type="match status" value="1"/>
</dbReference>
<protein>
    <recommendedName>
        <fullName evidence="9">Cystatin fetuin-B-type domain-containing protein</fullName>
    </recommendedName>
</protein>
<comment type="caution">
    <text evidence="10">The sequence shown here is derived from an EMBL/GenBank/DDBJ whole genome shotgun (WGS) entry which is preliminary data.</text>
</comment>
<dbReference type="SUPFAM" id="SSF54403">
    <property type="entry name" value="Cystatin/monellin"/>
    <property type="match status" value="2"/>
</dbReference>
<dbReference type="GO" id="GO:0005615">
    <property type="term" value="C:extracellular space"/>
    <property type="evidence" value="ECO:0007669"/>
    <property type="project" value="InterPro"/>
</dbReference>
<dbReference type="GO" id="GO:0004869">
    <property type="term" value="F:cysteine-type endopeptidase inhibitor activity"/>
    <property type="evidence" value="ECO:0007669"/>
    <property type="project" value="InterPro"/>
</dbReference>
<keyword evidence="11" id="KW-1185">Reference proteome</keyword>
<feature type="domain" description="Cystatin fetuin-B-type" evidence="9">
    <location>
        <begin position="174"/>
        <end position="281"/>
    </location>
</feature>
<keyword evidence="2" id="KW-0964">Secreted</keyword>
<comment type="subcellular location">
    <subcellularLocation>
        <location evidence="1">Secreted</location>
    </subcellularLocation>
</comment>
<evidence type="ECO:0000256" key="7">
    <source>
        <dbReference type="SAM" id="MobiDB-lite"/>
    </source>
</evidence>
<feature type="signal peptide" evidence="8">
    <location>
        <begin position="1"/>
        <end position="18"/>
    </location>
</feature>
<dbReference type="Proteomes" id="UP000551758">
    <property type="component" value="Unassembled WGS sequence"/>
</dbReference>
<evidence type="ECO:0000313" key="11">
    <source>
        <dbReference type="Proteomes" id="UP000551758"/>
    </source>
</evidence>
<dbReference type="Gene3D" id="3.10.450.10">
    <property type="match status" value="2"/>
</dbReference>
<evidence type="ECO:0000256" key="4">
    <source>
        <dbReference type="ARBA" id="ARBA00022737"/>
    </source>
</evidence>
<dbReference type="InterPro" id="IPR050735">
    <property type="entry name" value="Kininogen_Fetuin_HRG"/>
</dbReference>
<evidence type="ECO:0000256" key="8">
    <source>
        <dbReference type="SAM" id="SignalP"/>
    </source>
</evidence>
<dbReference type="Pfam" id="PF00031">
    <property type="entry name" value="Cystatin"/>
    <property type="match status" value="1"/>
</dbReference>
<dbReference type="InterPro" id="IPR046350">
    <property type="entry name" value="Cystatin_sf"/>
</dbReference>
<dbReference type="EMBL" id="JACDTQ010001514">
    <property type="protein sequence ID" value="KAF5922240.1"/>
    <property type="molecule type" value="Genomic_DNA"/>
</dbReference>
<gene>
    <name evidence="10" type="ORF">HPG69_007128</name>
</gene>
<dbReference type="SMART" id="SM00043">
    <property type="entry name" value="CY"/>
    <property type="match status" value="1"/>
</dbReference>
<dbReference type="PANTHER" id="PTHR13814:SF10">
    <property type="entry name" value="FETUIN-B"/>
    <property type="match status" value="1"/>
</dbReference>
<dbReference type="AlphaFoldDB" id="A0A7J7F2G7"/>
<evidence type="ECO:0000256" key="5">
    <source>
        <dbReference type="ARBA" id="ARBA00023157"/>
    </source>
</evidence>
<keyword evidence="4" id="KW-0677">Repeat</keyword>
<dbReference type="PROSITE" id="PS01255">
    <property type="entry name" value="FETUIN_2"/>
    <property type="match status" value="1"/>
</dbReference>
<evidence type="ECO:0000256" key="2">
    <source>
        <dbReference type="ARBA" id="ARBA00022525"/>
    </source>
</evidence>
<dbReference type="GO" id="GO:0008191">
    <property type="term" value="F:metalloendopeptidase inhibitor activity"/>
    <property type="evidence" value="ECO:0007669"/>
    <property type="project" value="TreeGrafter"/>
</dbReference>
<dbReference type="InterPro" id="IPR001363">
    <property type="entry name" value="Prot_inh_fetuin_CS"/>
</dbReference>
<sequence>MGLLLPLALCALAACYRAASLPRQAHNPSPLLSRGCNDSDVLKFSDFALQDINKDRRKGFVLSLNRVNDVYQHKQASDSPLLGRCLHKLWKPGVGSPETLSGHGSVFYLTLDVLETDCHVLSKKAWKDCGERTLHESVYGQCKAIYYTNLVERIFYTAAYNCTLRPVSRRAISNMCPDCPGPVDLSYSSVLEAALESLAQYNNKSTSKQYSLVRVIKASSQWVFGPAYFVQYLITESPCTKSQAESAASKCPLQLPDSDPVGHCEGSLSRNIKKFVSVSCKIFEPQVIEPQKKNTAPTNSPSKAVSKGSVQYLPELVDEKPKESQEAGPAFPVQLDLTTNPQGETLDLSFLIAWPVEKKLVVLPFPKKEQRSAECPGPAQVDNPLVLPP</sequence>
<keyword evidence="3 8" id="KW-0732">Signal</keyword>
<dbReference type="PROSITE" id="PS51530">
    <property type="entry name" value="CYSTATIN_FETUIN_B"/>
    <property type="match status" value="2"/>
</dbReference>
<feature type="region of interest" description="Disordered" evidence="7">
    <location>
        <begin position="368"/>
        <end position="389"/>
    </location>
</feature>
<reference evidence="10 11" key="1">
    <citation type="journal article" date="2020" name="Mol. Biol. Evol.">
        <title>Interspecific Gene Flow and the Evolution of Specialization in Black and White Rhinoceros.</title>
        <authorList>
            <person name="Moodley Y."/>
            <person name="Westbury M.V."/>
            <person name="Russo I.M."/>
            <person name="Gopalakrishnan S."/>
            <person name="Rakotoarivelo A."/>
            <person name="Olsen R.A."/>
            <person name="Prost S."/>
            <person name="Tunstall T."/>
            <person name="Ryder O.A."/>
            <person name="Dalen L."/>
            <person name="Bruford M.W."/>
        </authorList>
    </citation>
    <scope>NUCLEOTIDE SEQUENCE [LARGE SCALE GENOMIC DNA]</scope>
    <source>
        <strain evidence="10">SBR-YM</strain>
        <tissue evidence="10">Skin</tissue>
    </source>
</reference>